<dbReference type="Proteomes" id="UP000031890">
    <property type="component" value="Chromosome"/>
</dbReference>
<evidence type="ECO:0000256" key="4">
    <source>
        <dbReference type="ARBA" id="ARBA00022475"/>
    </source>
</evidence>
<name>A0A0B6EYG3_9CORY</name>
<dbReference type="InterPro" id="IPR037294">
    <property type="entry name" value="ABC_BtuC-like"/>
</dbReference>
<keyword evidence="5 8" id="KW-0812">Transmembrane</keyword>
<dbReference type="OrthoDB" id="4455417at2"/>
<evidence type="ECO:0000256" key="8">
    <source>
        <dbReference type="SAM" id="Phobius"/>
    </source>
</evidence>
<evidence type="ECO:0000313" key="10">
    <source>
        <dbReference type="Proteomes" id="UP000031890"/>
    </source>
</evidence>
<feature type="transmembrane region" description="Helical" evidence="8">
    <location>
        <begin position="257"/>
        <end position="284"/>
    </location>
</feature>
<protein>
    <submittedName>
        <fullName evidence="9">ABC-type Fe3+-siderophore transport system, permease component</fullName>
    </submittedName>
</protein>
<organism evidence="9 10">
    <name type="scientific">Corynebacterium singulare</name>
    <dbReference type="NCBI Taxonomy" id="161899"/>
    <lineage>
        <taxon>Bacteria</taxon>
        <taxon>Bacillati</taxon>
        <taxon>Actinomycetota</taxon>
        <taxon>Actinomycetes</taxon>
        <taxon>Mycobacteriales</taxon>
        <taxon>Corynebacteriaceae</taxon>
        <taxon>Corynebacterium</taxon>
    </lineage>
</organism>
<reference evidence="9 10" key="1">
    <citation type="journal article" date="2015" name="Genome Announc.">
        <title>Complete Genome Sequence and Annotation of Corynebacterium singulare DSM 44357, Isolated from a Human Semen Specimen.</title>
        <authorList>
            <person name="Merten M."/>
            <person name="Brinkrolf K."/>
            <person name="Albersmeier A."/>
            <person name="Kutter Y."/>
            <person name="Ruckert C."/>
            <person name="Tauch A."/>
        </authorList>
    </citation>
    <scope>NUCLEOTIDE SEQUENCE [LARGE SCALE GENOMIC DNA]</scope>
    <source>
        <strain evidence="9">IBS B52218</strain>
    </source>
</reference>
<dbReference type="HOGENOM" id="CLU_013016_1_1_11"/>
<dbReference type="GO" id="GO:0033214">
    <property type="term" value="P:siderophore-iron import into cell"/>
    <property type="evidence" value="ECO:0007669"/>
    <property type="project" value="TreeGrafter"/>
</dbReference>
<dbReference type="AlphaFoldDB" id="A0A0B6EYG3"/>
<dbReference type="PANTHER" id="PTHR30472:SF24">
    <property type="entry name" value="FERRIC ENTEROBACTIN TRANSPORT SYSTEM PERMEASE PROTEIN FEPG"/>
    <property type="match status" value="1"/>
</dbReference>
<evidence type="ECO:0000256" key="3">
    <source>
        <dbReference type="ARBA" id="ARBA00022448"/>
    </source>
</evidence>
<dbReference type="Gene3D" id="1.10.3470.10">
    <property type="entry name" value="ABC transporter involved in vitamin B12 uptake, BtuC"/>
    <property type="match status" value="1"/>
</dbReference>
<evidence type="ECO:0000256" key="6">
    <source>
        <dbReference type="ARBA" id="ARBA00022989"/>
    </source>
</evidence>
<keyword evidence="7 8" id="KW-0472">Membrane</keyword>
<dbReference type="CDD" id="cd06550">
    <property type="entry name" value="TM_ABC_iron-siderophores_like"/>
    <property type="match status" value="1"/>
</dbReference>
<feature type="transmembrane region" description="Helical" evidence="8">
    <location>
        <begin position="109"/>
        <end position="126"/>
    </location>
</feature>
<gene>
    <name evidence="9" type="primary">fecC</name>
    <name evidence="9" type="ORF">CSING_02125</name>
</gene>
<evidence type="ECO:0000256" key="7">
    <source>
        <dbReference type="ARBA" id="ARBA00023136"/>
    </source>
</evidence>
<sequence length="350" mass="36259">MRGRVKGDVVKHLRSQERQRRTWLWAATCFFILVAATSYVLLLGQGPVDLSPGRVLEILNGGGSRSEIRVVWDLRMPVALATLIVGAALGLAGSWTQSMSRNPLASPDILGVTGGASVMVVIGTVLSRPVLAEGLSTFWWRAGLALLGAVLAALLLVALGGIGTSNRIVIVGIALSLLFQALVAYLLRAAELLRAAQSQLWLAGTTGFVRMDVIVPLLVGLTPFVLLGLWCAKELPLLAHDDLSALSLGVNITRTRALLLVAATGICAVTVSVAGPIGFIALLAPHVGRIVARTPTPVPLVSCAAGAALLSVCAVIAGLLPMDAPVGAVSSIIGGGALVILVWNAARRRG</sequence>
<dbReference type="RefSeq" id="WP_042529242.1">
    <property type="nucleotide sequence ID" value="NZ_CP010827.1"/>
</dbReference>
<evidence type="ECO:0000256" key="5">
    <source>
        <dbReference type="ARBA" id="ARBA00022692"/>
    </source>
</evidence>
<dbReference type="InterPro" id="IPR000522">
    <property type="entry name" value="ABC_transptr_permease_BtuC"/>
</dbReference>
<keyword evidence="6 8" id="KW-1133">Transmembrane helix</keyword>
<evidence type="ECO:0000256" key="2">
    <source>
        <dbReference type="ARBA" id="ARBA00007935"/>
    </source>
</evidence>
<dbReference type="STRING" id="161899.CSING_02125"/>
<comment type="subcellular location">
    <subcellularLocation>
        <location evidence="1">Cell membrane</location>
        <topology evidence="1">Multi-pass membrane protein</topology>
    </subcellularLocation>
</comment>
<keyword evidence="4" id="KW-1003">Cell membrane</keyword>
<evidence type="ECO:0000256" key="1">
    <source>
        <dbReference type="ARBA" id="ARBA00004651"/>
    </source>
</evidence>
<feature type="transmembrane region" description="Helical" evidence="8">
    <location>
        <begin position="168"/>
        <end position="187"/>
    </location>
</feature>
<dbReference type="GO" id="GO:0005886">
    <property type="term" value="C:plasma membrane"/>
    <property type="evidence" value="ECO:0007669"/>
    <property type="project" value="UniProtKB-SubCell"/>
</dbReference>
<feature type="transmembrane region" description="Helical" evidence="8">
    <location>
        <begin position="208"/>
        <end position="230"/>
    </location>
</feature>
<feature type="transmembrane region" description="Helical" evidence="8">
    <location>
        <begin position="23"/>
        <end position="44"/>
    </location>
</feature>
<dbReference type="PANTHER" id="PTHR30472">
    <property type="entry name" value="FERRIC ENTEROBACTIN TRANSPORT SYSTEM PERMEASE PROTEIN"/>
    <property type="match status" value="1"/>
</dbReference>
<feature type="transmembrane region" description="Helical" evidence="8">
    <location>
        <begin position="296"/>
        <end position="320"/>
    </location>
</feature>
<proteinExistence type="inferred from homology"/>
<feature type="transmembrane region" description="Helical" evidence="8">
    <location>
        <begin position="326"/>
        <end position="346"/>
    </location>
</feature>
<dbReference type="GO" id="GO:0022857">
    <property type="term" value="F:transmembrane transporter activity"/>
    <property type="evidence" value="ECO:0007669"/>
    <property type="project" value="InterPro"/>
</dbReference>
<keyword evidence="3" id="KW-0813">Transport</keyword>
<comment type="similarity">
    <text evidence="2">Belongs to the binding-protein-dependent transport system permease family. FecCD subfamily.</text>
</comment>
<dbReference type="KEGG" id="csx:CSING_02125"/>
<evidence type="ECO:0000313" key="9">
    <source>
        <dbReference type="EMBL" id="AJI77979.1"/>
    </source>
</evidence>
<accession>A0A0B6EYG3</accession>
<feature type="transmembrane region" description="Helical" evidence="8">
    <location>
        <begin position="138"/>
        <end position="162"/>
    </location>
</feature>
<dbReference type="SUPFAM" id="SSF81345">
    <property type="entry name" value="ABC transporter involved in vitamin B12 uptake, BtuC"/>
    <property type="match status" value="1"/>
</dbReference>
<dbReference type="Pfam" id="PF01032">
    <property type="entry name" value="FecCD"/>
    <property type="match status" value="1"/>
</dbReference>
<dbReference type="EMBL" id="CP010827">
    <property type="protein sequence ID" value="AJI77979.1"/>
    <property type="molecule type" value="Genomic_DNA"/>
</dbReference>